<reference evidence="5" key="1">
    <citation type="submission" date="2016-10" db="EMBL/GenBank/DDBJ databases">
        <authorList>
            <person name="Varghese N."/>
            <person name="Submissions S."/>
        </authorList>
    </citation>
    <scope>NUCLEOTIDE SEQUENCE [LARGE SCALE GENOMIC DNA]</scope>
    <source>
        <strain evidence="5">DSM 25030</strain>
    </source>
</reference>
<protein>
    <submittedName>
        <fullName evidence="4">DNA-binding transcriptional regulator GbsR, MarR family</fullName>
    </submittedName>
</protein>
<dbReference type="RefSeq" id="WP_090292141.1">
    <property type="nucleotide sequence ID" value="NZ_FNKI01000001.1"/>
</dbReference>
<dbReference type="AlphaFoldDB" id="A0A1H2V2K9"/>
<dbReference type="PANTHER" id="PTHR38465:SF1">
    <property type="entry name" value="HTH-TYPE TRANSCRIPTIONAL REGULATOR MJ1563-RELATED"/>
    <property type="match status" value="1"/>
</dbReference>
<gene>
    <name evidence="4" type="ORF">SAMN04487892_1882</name>
</gene>
<evidence type="ECO:0000256" key="2">
    <source>
        <dbReference type="ARBA" id="ARBA00023125"/>
    </source>
</evidence>
<dbReference type="InterPro" id="IPR036390">
    <property type="entry name" value="WH_DNA-bd_sf"/>
</dbReference>
<evidence type="ECO:0000313" key="4">
    <source>
        <dbReference type="EMBL" id="SDW62568.1"/>
    </source>
</evidence>
<dbReference type="InterPro" id="IPR036388">
    <property type="entry name" value="WH-like_DNA-bd_sf"/>
</dbReference>
<dbReference type="PANTHER" id="PTHR38465">
    <property type="entry name" value="HTH-TYPE TRANSCRIPTIONAL REGULATOR MJ1563-RELATED"/>
    <property type="match status" value="1"/>
</dbReference>
<dbReference type="InterPro" id="IPR052362">
    <property type="entry name" value="HTH-GbsR_regulator"/>
</dbReference>
<dbReference type="SUPFAM" id="SSF46785">
    <property type="entry name" value="Winged helix' DNA-binding domain"/>
    <property type="match status" value="1"/>
</dbReference>
<evidence type="ECO:0000313" key="5">
    <source>
        <dbReference type="Proteomes" id="UP000199592"/>
    </source>
</evidence>
<accession>A0A1H2V2K9</accession>
<dbReference type="STRING" id="1073328.SAMN05216294_0409"/>
<dbReference type="GO" id="GO:0003677">
    <property type="term" value="F:DNA binding"/>
    <property type="evidence" value="ECO:0007669"/>
    <property type="project" value="UniProtKB-KW"/>
</dbReference>
<name>A0A1H2V2K9_9FLAO</name>
<evidence type="ECO:0000256" key="1">
    <source>
        <dbReference type="ARBA" id="ARBA00023015"/>
    </source>
</evidence>
<proteinExistence type="predicted"/>
<evidence type="ECO:0000256" key="3">
    <source>
        <dbReference type="ARBA" id="ARBA00023163"/>
    </source>
</evidence>
<dbReference type="Gene3D" id="1.10.10.10">
    <property type="entry name" value="Winged helix-like DNA-binding domain superfamily/Winged helix DNA-binding domain"/>
    <property type="match status" value="1"/>
</dbReference>
<sequence length="159" mass="18503">MEKSKEEIIETLGLHLEEEHNLPPLAARIYAVLILTDKDGLTFEGCLDRLGASKSSISTSLNLLVNMDIVTYFTKHGDRKRYFTTAKKKTFFLSKLQESLKKVETEKHIITLVKDYHKQYCPKKYEEGQERTQVYLDYVNETEEILKKSVKKLESILNE</sequence>
<keyword evidence="2 4" id="KW-0238">DNA-binding</keyword>
<dbReference type="Proteomes" id="UP000199592">
    <property type="component" value="Unassembled WGS sequence"/>
</dbReference>
<dbReference type="EMBL" id="FNMY01000002">
    <property type="protein sequence ID" value="SDW62568.1"/>
    <property type="molecule type" value="Genomic_DNA"/>
</dbReference>
<keyword evidence="3" id="KW-0804">Transcription</keyword>
<keyword evidence="1" id="KW-0805">Transcription regulation</keyword>
<dbReference type="OrthoDB" id="1807857at2"/>
<keyword evidence="5" id="KW-1185">Reference proteome</keyword>
<organism evidence="4 5">
    <name type="scientific">Flagellimonas zhangzhouensis</name>
    <dbReference type="NCBI Taxonomy" id="1073328"/>
    <lineage>
        <taxon>Bacteria</taxon>
        <taxon>Pseudomonadati</taxon>
        <taxon>Bacteroidota</taxon>
        <taxon>Flavobacteriia</taxon>
        <taxon>Flavobacteriales</taxon>
        <taxon>Flavobacteriaceae</taxon>
        <taxon>Flagellimonas</taxon>
    </lineage>
</organism>